<organism evidence="3 4">
    <name type="scientific">Heligmosomoides polygyrus</name>
    <name type="common">Parasitic roundworm</name>
    <dbReference type="NCBI Taxonomy" id="6339"/>
    <lineage>
        <taxon>Eukaryota</taxon>
        <taxon>Metazoa</taxon>
        <taxon>Ecdysozoa</taxon>
        <taxon>Nematoda</taxon>
        <taxon>Chromadorea</taxon>
        <taxon>Rhabditida</taxon>
        <taxon>Rhabditina</taxon>
        <taxon>Rhabditomorpha</taxon>
        <taxon>Strongyloidea</taxon>
        <taxon>Heligmosomidae</taxon>
        <taxon>Heligmosomoides</taxon>
    </lineage>
</organism>
<reference evidence="4" key="1">
    <citation type="submission" date="2019-09" db="UniProtKB">
        <authorList>
            <consortium name="WormBaseParasite"/>
        </authorList>
    </citation>
    <scope>IDENTIFICATION</scope>
</reference>
<dbReference type="GO" id="GO:0004190">
    <property type="term" value="F:aspartic-type endopeptidase activity"/>
    <property type="evidence" value="ECO:0007669"/>
    <property type="project" value="InterPro"/>
</dbReference>
<keyword evidence="3" id="KW-1185">Reference proteome</keyword>
<dbReference type="Proteomes" id="UP000050761">
    <property type="component" value="Unassembled WGS sequence"/>
</dbReference>
<protein>
    <submittedName>
        <fullName evidence="4">Peptidase A2 domain-containing protein</fullName>
    </submittedName>
</protein>
<dbReference type="InterPro" id="IPR001995">
    <property type="entry name" value="Peptidase_A2_cat"/>
</dbReference>
<evidence type="ECO:0000259" key="2">
    <source>
        <dbReference type="PROSITE" id="PS50175"/>
    </source>
</evidence>
<evidence type="ECO:0000313" key="3">
    <source>
        <dbReference type="Proteomes" id="UP000050761"/>
    </source>
</evidence>
<proteinExistence type="predicted"/>
<dbReference type="PROSITE" id="PS00141">
    <property type="entry name" value="ASP_PROTEASE"/>
    <property type="match status" value="1"/>
</dbReference>
<accession>A0A183F8C9</accession>
<dbReference type="InterPro" id="IPR021109">
    <property type="entry name" value="Peptidase_aspartic_dom_sf"/>
</dbReference>
<evidence type="ECO:0000313" key="4">
    <source>
        <dbReference type="WBParaSite" id="HPBE_0000242101-mRNA-1"/>
    </source>
</evidence>
<dbReference type="PROSITE" id="PS50175">
    <property type="entry name" value="ASP_PROT_RETROV"/>
    <property type="match status" value="1"/>
</dbReference>
<feature type="domain" description="Peptidase A2" evidence="2">
    <location>
        <begin position="23"/>
        <end position="37"/>
    </location>
</feature>
<dbReference type="GO" id="GO:0006508">
    <property type="term" value="P:proteolysis"/>
    <property type="evidence" value="ECO:0007669"/>
    <property type="project" value="InterPro"/>
</dbReference>
<dbReference type="SUPFAM" id="SSF50630">
    <property type="entry name" value="Acid proteases"/>
    <property type="match status" value="1"/>
</dbReference>
<dbReference type="Gene3D" id="2.40.70.10">
    <property type="entry name" value="Acid Proteases"/>
    <property type="match status" value="1"/>
</dbReference>
<dbReference type="CDD" id="cd00303">
    <property type="entry name" value="retropepsin_like"/>
    <property type="match status" value="1"/>
</dbReference>
<sequence>LKGTEGLFGPRSEATVTMMSKEVTALLDTGSETSIIPITLFRKVRQQGVDLDEYVETIPMAKAVVRNASGAAMNFLGAVRMHVTLNNETRPVSFYIGKGMGEVVILGTNALEQFHIRLVSEGNSNQQESGAVVKERAFIPPHSSNTVELLTKEKPGDYFLCSKDPCIASGICTVKDNGTATVSVLNRSNEAKVLRRGDVVGSWSNEEWIPTQGWETGTDMLEGGTREEIDDQKRATEAIAAARPEDADNSALLIFFVCPGAGRRSNGHEIEDYGCSVRDLTFADVVPCELDPVVRSLKFSSIFSLAQMISIYENEVDVDKKRYLMRTPSYNFVTISGVEKAYTFFKRHCEHLLKTLLRHDGSNIAIIAKDAVDMELAQLNDLTNTGIRYAMTHSWEEISIEGPKKQTLIMVPNGVRGCARVLRAEDNVTISAYRDLRNAATTVRDHKDVGVCIFVTPTSEKPYDAAEWQALAMTMTKVARCGGKLLLVSGPRGEQAWEKNRSDAHSMFEVIRSAATAVKGNVVSLFSTVPSMTEPLACLGESNRPSEVAVYPAQSTKAYFKALQDFLAPHVRGRLYELLSEPVPRKAAYKDKRRILH</sequence>
<name>A0A183F8C9_HELPZ</name>
<dbReference type="InterPro" id="IPR001969">
    <property type="entry name" value="Aspartic_peptidase_AS"/>
</dbReference>
<dbReference type="AlphaFoldDB" id="A0A183F8C9"/>
<evidence type="ECO:0000256" key="1">
    <source>
        <dbReference type="ARBA" id="ARBA00022801"/>
    </source>
</evidence>
<dbReference type="WBParaSite" id="HPBE_0000242101-mRNA-1">
    <property type="protein sequence ID" value="HPBE_0000242101-mRNA-1"/>
    <property type="gene ID" value="HPBE_0000242101"/>
</dbReference>
<keyword evidence="1" id="KW-0378">Hydrolase</keyword>